<dbReference type="PROSITE" id="PS00107">
    <property type="entry name" value="PROTEIN_KINASE_ATP"/>
    <property type="match status" value="1"/>
</dbReference>
<dbReference type="CDD" id="cd06627">
    <property type="entry name" value="STKc_Cdc7_like"/>
    <property type="match status" value="1"/>
</dbReference>
<feature type="region of interest" description="Disordered" evidence="5">
    <location>
        <begin position="417"/>
        <end position="479"/>
    </location>
</feature>
<dbReference type="Gene3D" id="1.10.510.10">
    <property type="entry name" value="Transferase(Phosphotransferase) domain 1"/>
    <property type="match status" value="1"/>
</dbReference>
<dbReference type="SMART" id="SM00185">
    <property type="entry name" value="ARM"/>
    <property type="match status" value="4"/>
</dbReference>
<dbReference type="InterPro" id="IPR000225">
    <property type="entry name" value="Armadillo"/>
</dbReference>
<evidence type="ECO:0000256" key="4">
    <source>
        <dbReference type="PROSITE-ProRule" id="PRU10141"/>
    </source>
</evidence>
<dbReference type="InterPro" id="IPR017441">
    <property type="entry name" value="Protein_kinase_ATP_BS"/>
</dbReference>
<dbReference type="AlphaFoldDB" id="A0A7S1KN36"/>
<dbReference type="InterPro" id="IPR011009">
    <property type="entry name" value="Kinase-like_dom_sf"/>
</dbReference>
<dbReference type="PANTHER" id="PTHR48012">
    <property type="entry name" value="STERILE20-LIKE KINASE, ISOFORM B-RELATED"/>
    <property type="match status" value="1"/>
</dbReference>
<dbReference type="InterPro" id="IPR000719">
    <property type="entry name" value="Prot_kinase_dom"/>
</dbReference>
<dbReference type="InterPro" id="IPR016024">
    <property type="entry name" value="ARM-type_fold"/>
</dbReference>
<dbReference type="GO" id="GO:0005737">
    <property type="term" value="C:cytoplasm"/>
    <property type="evidence" value="ECO:0007669"/>
    <property type="project" value="TreeGrafter"/>
</dbReference>
<evidence type="ECO:0000313" key="7">
    <source>
        <dbReference type="EMBL" id="CAD9079476.1"/>
    </source>
</evidence>
<organism evidence="7">
    <name type="scientific">Percolomonas cosmopolitus</name>
    <dbReference type="NCBI Taxonomy" id="63605"/>
    <lineage>
        <taxon>Eukaryota</taxon>
        <taxon>Discoba</taxon>
        <taxon>Heterolobosea</taxon>
        <taxon>Tetramitia</taxon>
        <taxon>Eutetramitia</taxon>
        <taxon>Percolomonadidae</taxon>
        <taxon>Percolomonas</taxon>
    </lineage>
</organism>
<evidence type="ECO:0000256" key="3">
    <source>
        <dbReference type="ARBA" id="ARBA00022840"/>
    </source>
</evidence>
<dbReference type="EC" id="2.7.11.1" evidence="1"/>
<dbReference type="SUPFAM" id="SSF48371">
    <property type="entry name" value="ARM repeat"/>
    <property type="match status" value="1"/>
</dbReference>
<gene>
    <name evidence="7" type="ORF">PCOS0759_LOCUS2710</name>
</gene>
<feature type="compositionally biased region" description="Polar residues" evidence="5">
    <location>
        <begin position="311"/>
        <end position="328"/>
    </location>
</feature>
<evidence type="ECO:0000256" key="2">
    <source>
        <dbReference type="ARBA" id="ARBA00022741"/>
    </source>
</evidence>
<sequence length="1061" mass="120457">MTSPHTDDTTSHTTSHQSSSSHAPSHSSSSGKLSSKRSKNKKIDKYSFGSDIIGKGGYGVVYKGLNTETGEFVAIKQISIAKCSKEHLENIMQEIDLLRKLEHLNIIKYVDHKQTKRHLYIIMEYAPNGSLQDMIRKYSHISEKIVAGYIRQVLTGLKYLHEEGVIHRDIKGANLLLSADRTVKLADFGVAASLADVDGDHAVGTPYWMAPEIIDTQPATTSSDIWSVGCTVIELLTGKPPYFNLDTFPALYRIVKDPHPPLPKCTPECKTFLRLCFKKNPLIRASAEKLLKEEWIVKHTSPEELEKEKSGSTASLTTAANGKTQITSEKGDKQTAKPPLKPQLSKKQKELLKKFADEEEEDLDWEEDELSNIDEKLSKGKGSVVNGGVDSEQGSEEPRKSIRKEFFQNLAFERIIQQQRAKFGKPQPQGGGNRIEAEDPDENDDLDDLLSDQDDDWDNDDADDDFGDDETPNLKKSRLTEELDLGARLQKKFSLAQDSRNALEEEKDPFEDEDVFKEIDKEFEELASTAENEEEDTILELLETIKPETEQEVLLSTCEQLIEVFREKPELKSKITQHHGVLPIMQMLEVDNPAVVHATLQVINQLIEKNQEFQETLCLVGALPVIMEFSKMRYKTDIRVQASQFIREMCHTSAMTLEMFIACRGLPVLVEFMNFTEAEWEHQKRIIFDAIDNTMQVFQRRDDQRSKSIKLPTNDFCRLFARSRIMDRLTSVLLRLNEDGTNKDSEAENDIYIGKICTITLLFSQADSVVKQHMVQVSVLSKIIQAMPKLKHQYRLSLITCLKYLTLDTTTLPAFENADAIPVLVNMLGDETSIMWQSIACINALCFISVDRQRQMAQSGIIPHLKHIIEKDTRMRNLAHHILCNLAHAGKEARDCLWRNDVGDFYVSLLKKPSFQHSTLEAISVWLADDSRLENVLMKPKNLQILVDVVSGMNYRDLGVVTSSLKKLVSFSVKLNRALGRSKFVDVIVRAIKNRSHDALVYVEQMNILQLLYKYSEDPKRILIASYNVVKPIAEDEHNQPQMVLSIAKSLLQSYFENVKL</sequence>
<dbReference type="SUPFAM" id="SSF56112">
    <property type="entry name" value="Protein kinase-like (PK-like)"/>
    <property type="match status" value="1"/>
</dbReference>
<dbReference type="GO" id="GO:0004674">
    <property type="term" value="F:protein serine/threonine kinase activity"/>
    <property type="evidence" value="ECO:0007669"/>
    <property type="project" value="UniProtKB-EC"/>
</dbReference>
<keyword evidence="2 4" id="KW-0547">Nucleotide-binding</keyword>
<feature type="compositionally biased region" description="Basic and acidic residues" evidence="5">
    <location>
        <begin position="1"/>
        <end position="10"/>
    </location>
</feature>
<dbReference type="Gene3D" id="1.25.10.10">
    <property type="entry name" value="Leucine-rich Repeat Variant"/>
    <property type="match status" value="2"/>
</dbReference>
<dbReference type="InterPro" id="IPR008271">
    <property type="entry name" value="Ser/Thr_kinase_AS"/>
</dbReference>
<evidence type="ECO:0000256" key="1">
    <source>
        <dbReference type="ARBA" id="ARBA00012513"/>
    </source>
</evidence>
<evidence type="ECO:0000259" key="6">
    <source>
        <dbReference type="PROSITE" id="PS50011"/>
    </source>
</evidence>
<dbReference type="InterPro" id="IPR050629">
    <property type="entry name" value="STE20/SPS1-PAK"/>
</dbReference>
<dbReference type="InterPro" id="IPR011989">
    <property type="entry name" value="ARM-like"/>
</dbReference>
<dbReference type="SMART" id="SM00220">
    <property type="entry name" value="S_TKc"/>
    <property type="match status" value="1"/>
</dbReference>
<feature type="region of interest" description="Disordered" evidence="5">
    <location>
        <begin position="302"/>
        <end position="404"/>
    </location>
</feature>
<dbReference type="PROSITE" id="PS00108">
    <property type="entry name" value="PROTEIN_KINASE_ST"/>
    <property type="match status" value="1"/>
</dbReference>
<proteinExistence type="predicted"/>
<reference evidence="7" key="1">
    <citation type="submission" date="2021-01" db="EMBL/GenBank/DDBJ databases">
        <authorList>
            <person name="Corre E."/>
            <person name="Pelletier E."/>
            <person name="Niang G."/>
            <person name="Scheremetjew M."/>
            <person name="Finn R."/>
            <person name="Kale V."/>
            <person name="Holt S."/>
            <person name="Cochrane G."/>
            <person name="Meng A."/>
            <person name="Brown T."/>
            <person name="Cohen L."/>
        </authorList>
    </citation>
    <scope>NUCLEOTIDE SEQUENCE</scope>
    <source>
        <strain evidence="7">WS</strain>
    </source>
</reference>
<evidence type="ECO:0000256" key="5">
    <source>
        <dbReference type="SAM" id="MobiDB-lite"/>
    </source>
</evidence>
<keyword evidence="3 4" id="KW-0067">ATP-binding</keyword>
<dbReference type="EMBL" id="HBGD01003276">
    <property type="protein sequence ID" value="CAD9079476.1"/>
    <property type="molecule type" value="Transcribed_RNA"/>
</dbReference>
<dbReference type="PROSITE" id="PS50011">
    <property type="entry name" value="PROTEIN_KINASE_DOM"/>
    <property type="match status" value="1"/>
</dbReference>
<accession>A0A7S1KN36</accession>
<feature type="region of interest" description="Disordered" evidence="5">
    <location>
        <begin position="1"/>
        <end position="40"/>
    </location>
</feature>
<feature type="domain" description="Protein kinase" evidence="6">
    <location>
        <begin position="47"/>
        <end position="296"/>
    </location>
</feature>
<protein>
    <recommendedName>
        <fullName evidence="1">non-specific serine/threonine protein kinase</fullName>
        <ecNumber evidence="1">2.7.11.1</ecNumber>
    </recommendedName>
</protein>
<dbReference type="Pfam" id="PF00069">
    <property type="entry name" value="Pkinase"/>
    <property type="match status" value="1"/>
</dbReference>
<dbReference type="PANTHER" id="PTHR48012:SF26">
    <property type="entry name" value="SERINE_THREONINE-PROTEIN KINASE DDB_G0283821-RELATED"/>
    <property type="match status" value="1"/>
</dbReference>
<feature type="compositionally biased region" description="Low complexity" evidence="5">
    <location>
        <begin position="380"/>
        <end position="391"/>
    </location>
</feature>
<feature type="compositionally biased region" description="Basic and acidic residues" evidence="5">
    <location>
        <begin position="347"/>
        <end position="356"/>
    </location>
</feature>
<name>A0A7S1KN36_9EUKA</name>
<feature type="binding site" evidence="4">
    <location>
        <position position="82"/>
    </location>
    <ligand>
        <name>ATP</name>
        <dbReference type="ChEBI" id="CHEBI:30616"/>
    </ligand>
</feature>
<feature type="compositionally biased region" description="Low complexity" evidence="5">
    <location>
        <begin position="11"/>
        <end position="33"/>
    </location>
</feature>
<dbReference type="GO" id="GO:0005524">
    <property type="term" value="F:ATP binding"/>
    <property type="evidence" value="ECO:0007669"/>
    <property type="project" value="UniProtKB-UniRule"/>
</dbReference>
<feature type="compositionally biased region" description="Acidic residues" evidence="5">
    <location>
        <begin position="438"/>
        <end position="471"/>
    </location>
</feature>
<feature type="compositionally biased region" description="Acidic residues" evidence="5">
    <location>
        <begin position="357"/>
        <end position="372"/>
    </location>
</feature>